<gene>
    <name evidence="3" type="ORF">ACJHVH_00115</name>
</gene>
<accession>A0ABW8U3H4</accession>
<protein>
    <submittedName>
        <fullName evidence="3">Aminotransferase class V-fold PLP-dependent enzyme</fullName>
    </submittedName>
</protein>
<dbReference type="GO" id="GO:0008483">
    <property type="term" value="F:transaminase activity"/>
    <property type="evidence" value="ECO:0007669"/>
    <property type="project" value="UniProtKB-KW"/>
</dbReference>
<comment type="caution">
    <text evidence="3">The sequence shown here is derived from an EMBL/GenBank/DDBJ whole genome shotgun (WGS) entry which is preliminary data.</text>
</comment>
<dbReference type="RefSeq" id="WP_407068321.1">
    <property type="nucleotide sequence ID" value="NZ_JBJJXE010000001.1"/>
</dbReference>
<dbReference type="Pfam" id="PF00266">
    <property type="entry name" value="Aminotran_5"/>
    <property type="match status" value="1"/>
</dbReference>
<feature type="domain" description="Aminotransferase class V" evidence="2">
    <location>
        <begin position="25"/>
        <end position="400"/>
    </location>
</feature>
<keyword evidence="4" id="KW-1185">Reference proteome</keyword>
<dbReference type="Proteomes" id="UP001624684">
    <property type="component" value="Unassembled WGS sequence"/>
</dbReference>
<keyword evidence="1" id="KW-0663">Pyridoxal phosphate</keyword>
<dbReference type="Gene3D" id="3.40.640.10">
    <property type="entry name" value="Type I PLP-dependent aspartate aminotransferase-like (Major domain)"/>
    <property type="match status" value="1"/>
</dbReference>
<evidence type="ECO:0000313" key="3">
    <source>
        <dbReference type="EMBL" id="MFL1731410.1"/>
    </source>
</evidence>
<proteinExistence type="predicted"/>
<dbReference type="InterPro" id="IPR015424">
    <property type="entry name" value="PyrdxlP-dep_Trfase"/>
</dbReference>
<dbReference type="InterPro" id="IPR015421">
    <property type="entry name" value="PyrdxlP-dep_Trfase_major"/>
</dbReference>
<evidence type="ECO:0000313" key="4">
    <source>
        <dbReference type="Proteomes" id="UP001624684"/>
    </source>
</evidence>
<sequence>MYDTHRIRQHFLAFDCPDDSGQLPIFFDGPGGSQVPKMVTDAMSDYLGKHHSNMGGFAHAGRYTTAINTKAREMAGLWLGCEAEQVVFGLNATSLMFQFSRVLAQTWQVGDNIVVSQIDHFSNVSSWQTAAQDKGVEVRHIPLNACGDALDLSCLEQLVDERTRLVAVSLASNVLGTRTDIKPIIERANSVNAHVAIDAVHAIVHEKIDATQLNCDLLFASSYKLGGAHLGMAYASKRVLELPAYKVEPATQVRPFAFEQGTQSFEGQAAFIALMEYWASLADEGDCLTTRLAQAYDKVQNHERSLSEMFLSDANARDYIKLYGKNDSTNRTPTFAFNLVKDQQILSPTKISQWLGEKNIALPSGNFYALDVVRHLGLLECGFLRVGFLHYTNEHEIKRLFELLDEYIMQVECADAL</sequence>
<name>A0ABW8U3H4_9GAMM</name>
<dbReference type="InterPro" id="IPR015422">
    <property type="entry name" value="PyrdxlP-dep_Trfase_small"/>
</dbReference>
<keyword evidence="3" id="KW-0808">Transferase</keyword>
<dbReference type="InterPro" id="IPR000192">
    <property type="entry name" value="Aminotrans_V_dom"/>
</dbReference>
<evidence type="ECO:0000256" key="1">
    <source>
        <dbReference type="ARBA" id="ARBA00022898"/>
    </source>
</evidence>
<dbReference type="Gene3D" id="3.90.1150.10">
    <property type="entry name" value="Aspartate Aminotransferase, domain 1"/>
    <property type="match status" value="1"/>
</dbReference>
<dbReference type="PANTHER" id="PTHR43586">
    <property type="entry name" value="CYSTEINE DESULFURASE"/>
    <property type="match status" value="1"/>
</dbReference>
<organism evidence="3 4">
    <name type="scientific">Moraxella oculi</name>
    <dbReference type="NCBI Taxonomy" id="2940516"/>
    <lineage>
        <taxon>Bacteria</taxon>
        <taxon>Pseudomonadati</taxon>
        <taxon>Pseudomonadota</taxon>
        <taxon>Gammaproteobacteria</taxon>
        <taxon>Moraxellales</taxon>
        <taxon>Moraxellaceae</taxon>
        <taxon>Moraxella</taxon>
    </lineage>
</organism>
<dbReference type="SUPFAM" id="SSF53383">
    <property type="entry name" value="PLP-dependent transferases"/>
    <property type="match status" value="1"/>
</dbReference>
<evidence type="ECO:0000259" key="2">
    <source>
        <dbReference type="Pfam" id="PF00266"/>
    </source>
</evidence>
<reference evidence="3 4" key="1">
    <citation type="submission" date="2024-11" db="EMBL/GenBank/DDBJ databases">
        <title>First Report of Moraxella oculi in Brazil in an Infectious Bovine Keratoconjunctivitis Outbreak.</title>
        <authorList>
            <person name="Carvalho C.V."/>
            <person name="Domingues R."/>
            <person name="Coutinho C."/>
            <person name="Honorio N.T.B.S."/>
            <person name="Faza D.R.L.R."/>
            <person name="Carvalho W.A."/>
            <person name="Machado A.B.F."/>
            <person name="Martins M.F."/>
            <person name="Gaspar E.B."/>
        </authorList>
    </citation>
    <scope>NUCLEOTIDE SEQUENCE [LARGE SCALE GENOMIC DNA]</scope>
    <source>
        <strain evidence="3 4">2117LE</strain>
    </source>
</reference>
<dbReference type="PANTHER" id="PTHR43586:SF21">
    <property type="entry name" value="PYRIDOXAL PHOSPHATE (PLP)-DEPENDENT ASPARTATE AMINOTRANSFERASE SUPERFAMILY"/>
    <property type="match status" value="1"/>
</dbReference>
<keyword evidence="3" id="KW-0032">Aminotransferase</keyword>
<dbReference type="EMBL" id="JBJJXE010000001">
    <property type="protein sequence ID" value="MFL1731410.1"/>
    <property type="molecule type" value="Genomic_DNA"/>
</dbReference>